<feature type="region of interest" description="Disordered" evidence="1">
    <location>
        <begin position="205"/>
        <end position="238"/>
    </location>
</feature>
<comment type="caution">
    <text evidence="3">The sequence shown here is derived from an EMBL/GenBank/DDBJ whole genome shotgun (WGS) entry which is preliminary data.</text>
</comment>
<dbReference type="RefSeq" id="WP_381480807.1">
    <property type="nucleotide sequence ID" value="NZ_JBHTLT010000048.1"/>
</dbReference>
<proteinExistence type="predicted"/>
<organism evidence="3 4">
    <name type="scientific">Sporosarcina contaminans</name>
    <dbReference type="NCBI Taxonomy" id="633403"/>
    <lineage>
        <taxon>Bacteria</taxon>
        <taxon>Bacillati</taxon>
        <taxon>Bacillota</taxon>
        <taxon>Bacilli</taxon>
        <taxon>Bacillales</taxon>
        <taxon>Caryophanaceae</taxon>
        <taxon>Sporosarcina</taxon>
    </lineage>
</organism>
<protein>
    <submittedName>
        <fullName evidence="3">Uncharacterized protein</fullName>
    </submittedName>
</protein>
<keyword evidence="2" id="KW-0732">Signal</keyword>
<feature type="compositionally biased region" description="Acidic residues" evidence="1">
    <location>
        <begin position="220"/>
        <end position="232"/>
    </location>
</feature>
<evidence type="ECO:0000313" key="4">
    <source>
        <dbReference type="Proteomes" id="UP001597231"/>
    </source>
</evidence>
<feature type="compositionally biased region" description="Basic and acidic residues" evidence="1">
    <location>
        <begin position="205"/>
        <end position="219"/>
    </location>
</feature>
<name>A0ABW3U051_9BACL</name>
<gene>
    <name evidence="3" type="ORF">ACFQ38_10855</name>
</gene>
<reference evidence="4" key="1">
    <citation type="journal article" date="2019" name="Int. J. Syst. Evol. Microbiol.">
        <title>The Global Catalogue of Microorganisms (GCM) 10K type strain sequencing project: providing services to taxonomists for standard genome sequencing and annotation.</title>
        <authorList>
            <consortium name="The Broad Institute Genomics Platform"/>
            <consortium name="The Broad Institute Genome Sequencing Center for Infectious Disease"/>
            <person name="Wu L."/>
            <person name="Ma J."/>
        </authorList>
    </citation>
    <scope>NUCLEOTIDE SEQUENCE [LARGE SCALE GENOMIC DNA]</scope>
    <source>
        <strain evidence="4">CCUG 53915</strain>
    </source>
</reference>
<feature type="signal peptide" evidence="2">
    <location>
        <begin position="1"/>
        <end position="19"/>
    </location>
</feature>
<evidence type="ECO:0000256" key="1">
    <source>
        <dbReference type="SAM" id="MobiDB-lite"/>
    </source>
</evidence>
<evidence type="ECO:0000256" key="2">
    <source>
        <dbReference type="SAM" id="SignalP"/>
    </source>
</evidence>
<accession>A0ABW3U051</accession>
<feature type="chain" id="PRO_5045536501" evidence="2">
    <location>
        <begin position="20"/>
        <end position="362"/>
    </location>
</feature>
<evidence type="ECO:0000313" key="3">
    <source>
        <dbReference type="EMBL" id="MFD1205599.1"/>
    </source>
</evidence>
<dbReference type="EMBL" id="JBHTLT010000048">
    <property type="protein sequence ID" value="MFD1205599.1"/>
    <property type="molecule type" value="Genomic_DNA"/>
</dbReference>
<dbReference type="Proteomes" id="UP001597231">
    <property type="component" value="Unassembled WGS sequence"/>
</dbReference>
<sequence>MKKYYTLLFISLFAFVLVGCSDHIKTVDTKEAEAIDVSDYFPPIGMMRTYNQYDPDGKTVEAIDTVNLSINSDGPDTVYIHEKGGMASESIKEYVVNEKEVRLVYVVNALKNEETAIVELSNKPKWEKNDSDKSISYLTATGLTVEVPAGKYDNVIEVTTVIPNDKKGRKTVHYYAPEIGLIKTVFGFEDGDNFTFSELKSLEMKEDTSEADHQVKQDEETTTDATEDEETTSADAKEGVYSNKQYGFSFEMPADMLKRLTADTGSWDSDAIATVDFTFTDTDRSIEQSLFSIIVFENDGNADNWEHTVYKYVGSNDSYIFAYTMSSEPNEEMLKPENEDLLKKVQQIAEVSRQSMETFEAE</sequence>
<dbReference type="PROSITE" id="PS51257">
    <property type="entry name" value="PROKAR_LIPOPROTEIN"/>
    <property type="match status" value="1"/>
</dbReference>
<keyword evidence="4" id="KW-1185">Reference proteome</keyword>